<evidence type="ECO:0000256" key="2">
    <source>
        <dbReference type="ARBA" id="ARBA00023125"/>
    </source>
</evidence>
<dbReference type="InterPro" id="IPR018060">
    <property type="entry name" value="HTH_AraC"/>
</dbReference>
<evidence type="ECO:0000313" key="5">
    <source>
        <dbReference type="EMBL" id="RHW54854.1"/>
    </source>
</evidence>
<dbReference type="CDD" id="cd02208">
    <property type="entry name" value="cupin_RmlC-like"/>
    <property type="match status" value="1"/>
</dbReference>
<protein>
    <recommendedName>
        <fullName evidence="4">HTH araC/xylS-type domain-containing protein</fullName>
    </recommendedName>
</protein>
<dbReference type="Gene3D" id="2.60.120.10">
    <property type="entry name" value="Jelly Rolls"/>
    <property type="match status" value="1"/>
</dbReference>
<dbReference type="InterPro" id="IPR014710">
    <property type="entry name" value="RmlC-like_jellyroll"/>
</dbReference>
<dbReference type="PANTHER" id="PTHR43280">
    <property type="entry name" value="ARAC-FAMILY TRANSCRIPTIONAL REGULATOR"/>
    <property type="match status" value="1"/>
</dbReference>
<accession>A0A396SM19</accession>
<dbReference type="Proteomes" id="UP000265862">
    <property type="component" value="Unassembled WGS sequence"/>
</dbReference>
<name>A0A396SM19_9LACO</name>
<dbReference type="InterPro" id="IPR003313">
    <property type="entry name" value="AraC-bd"/>
</dbReference>
<dbReference type="Pfam" id="PF02311">
    <property type="entry name" value="AraC_binding"/>
    <property type="match status" value="1"/>
</dbReference>
<dbReference type="EMBL" id="QOCV01000004">
    <property type="protein sequence ID" value="RHW54854.1"/>
    <property type="molecule type" value="Genomic_DNA"/>
</dbReference>
<proteinExistence type="predicted"/>
<keyword evidence="2" id="KW-0238">DNA-binding</keyword>
<dbReference type="SUPFAM" id="SSF46689">
    <property type="entry name" value="Homeodomain-like"/>
    <property type="match status" value="2"/>
</dbReference>
<dbReference type="InterPro" id="IPR009057">
    <property type="entry name" value="Homeodomain-like_sf"/>
</dbReference>
<evidence type="ECO:0000256" key="1">
    <source>
        <dbReference type="ARBA" id="ARBA00023015"/>
    </source>
</evidence>
<evidence type="ECO:0000256" key="3">
    <source>
        <dbReference type="ARBA" id="ARBA00023163"/>
    </source>
</evidence>
<dbReference type="RefSeq" id="WP_118896228.1">
    <property type="nucleotide sequence ID" value="NZ_QOCT01000004.1"/>
</dbReference>
<keyword evidence="3" id="KW-0804">Transcription</keyword>
<evidence type="ECO:0000259" key="4">
    <source>
        <dbReference type="PROSITE" id="PS01124"/>
    </source>
</evidence>
<dbReference type="PANTHER" id="PTHR43280:SF2">
    <property type="entry name" value="HTH-TYPE TRANSCRIPTIONAL REGULATOR EXSA"/>
    <property type="match status" value="1"/>
</dbReference>
<keyword evidence="1" id="KW-0805">Transcription regulation</keyword>
<sequence>MNSNIHELVQLDKLPIYVKVHQKVGKTEVAPHWHQSIELSFTLQGKIDHFVIEGIDHQTQPGEILIINTQIVHSIQNTNNNQKDLMLTLLFPYSLVRRMFPAMDQYLICIKNLTELSVNQVTKYHQLQTMLSQIIAISLNNNETLKDLELTILSYQVLEILLKHFLYPRNHNSQLSDNLIITGHLRHALSFIHTHYQNQISLQDIANNCHLARQYLQRIFHKNMGITLGKYLKKYRAQMAYQELCNTSNTLTTVAMNNGFSGIRSMNRALVANYGQPSKQIRKSFSAPHASY</sequence>
<dbReference type="AlphaFoldDB" id="A0A396SM19"/>
<feature type="domain" description="HTH araC/xylS-type" evidence="4">
    <location>
        <begin position="186"/>
        <end position="284"/>
    </location>
</feature>
<organism evidence="5 6">
    <name type="scientific">Lactobacillus bombicola</name>
    <dbReference type="NCBI Taxonomy" id="1505723"/>
    <lineage>
        <taxon>Bacteria</taxon>
        <taxon>Bacillati</taxon>
        <taxon>Bacillota</taxon>
        <taxon>Bacilli</taxon>
        <taxon>Lactobacillales</taxon>
        <taxon>Lactobacillaceae</taxon>
        <taxon>Lactobacillus</taxon>
    </lineage>
</organism>
<dbReference type="Gene3D" id="1.10.10.60">
    <property type="entry name" value="Homeodomain-like"/>
    <property type="match status" value="1"/>
</dbReference>
<dbReference type="InterPro" id="IPR011051">
    <property type="entry name" value="RmlC_Cupin_sf"/>
</dbReference>
<dbReference type="Pfam" id="PF12833">
    <property type="entry name" value="HTH_18"/>
    <property type="match status" value="1"/>
</dbReference>
<comment type="caution">
    <text evidence="5">The sequence shown here is derived from an EMBL/GenBank/DDBJ whole genome shotgun (WGS) entry which is preliminary data.</text>
</comment>
<evidence type="ECO:0000313" key="6">
    <source>
        <dbReference type="Proteomes" id="UP000265862"/>
    </source>
</evidence>
<dbReference type="SMART" id="SM00342">
    <property type="entry name" value="HTH_ARAC"/>
    <property type="match status" value="1"/>
</dbReference>
<dbReference type="PROSITE" id="PS01124">
    <property type="entry name" value="HTH_ARAC_FAMILY_2"/>
    <property type="match status" value="1"/>
</dbReference>
<dbReference type="SUPFAM" id="SSF51182">
    <property type="entry name" value="RmlC-like cupins"/>
    <property type="match status" value="1"/>
</dbReference>
<reference evidence="5 6" key="1">
    <citation type="submission" date="2018-07" db="EMBL/GenBank/DDBJ databases">
        <title>Genome sequences of six Lactobacillus spp. isolated from bumble bee guts.</title>
        <authorList>
            <person name="Motta E.V.S."/>
            <person name="Moran N.A."/>
        </authorList>
    </citation>
    <scope>NUCLEOTIDE SEQUENCE [LARGE SCALE GENOMIC DNA]</scope>
    <source>
        <strain evidence="5 6">OCC3</strain>
    </source>
</reference>
<dbReference type="GO" id="GO:0003700">
    <property type="term" value="F:DNA-binding transcription factor activity"/>
    <property type="evidence" value="ECO:0007669"/>
    <property type="project" value="InterPro"/>
</dbReference>
<gene>
    <name evidence="5" type="ORF">DS835_01720</name>
</gene>
<dbReference type="GO" id="GO:0043565">
    <property type="term" value="F:sequence-specific DNA binding"/>
    <property type="evidence" value="ECO:0007669"/>
    <property type="project" value="InterPro"/>
</dbReference>